<comment type="caution">
    <text evidence="1">The sequence shown here is derived from an EMBL/GenBank/DDBJ whole genome shotgun (WGS) entry which is preliminary data.</text>
</comment>
<evidence type="ECO:0000313" key="2">
    <source>
        <dbReference type="Proteomes" id="UP001501729"/>
    </source>
</evidence>
<gene>
    <name evidence="1" type="ORF">GCM10025751_42920</name>
</gene>
<proteinExistence type="predicted"/>
<protein>
    <submittedName>
        <fullName evidence="1">Uncharacterized protein</fullName>
    </submittedName>
</protein>
<reference evidence="1 2" key="1">
    <citation type="journal article" date="2019" name="Int. J. Syst. Evol. Microbiol.">
        <title>The Global Catalogue of Microorganisms (GCM) 10K type strain sequencing project: providing services to taxonomists for standard genome sequencing and annotation.</title>
        <authorList>
            <consortium name="The Broad Institute Genomics Platform"/>
            <consortium name="The Broad Institute Genome Sequencing Center for Infectious Disease"/>
            <person name="Wu L."/>
            <person name="Ma J."/>
        </authorList>
    </citation>
    <scope>NUCLEOTIDE SEQUENCE [LARGE SCALE GENOMIC DNA]</scope>
    <source>
        <strain evidence="1 2">JCM 17504</strain>
    </source>
</reference>
<evidence type="ECO:0000313" key="1">
    <source>
        <dbReference type="EMBL" id="GAA5059204.1"/>
    </source>
</evidence>
<accession>A0AAV3UN08</accession>
<sequence length="166" mass="19936">MVNAFWLDRNLEQTARWLVNSHVTSSVFECSMVLTTAVQLRGYDEEGLSFTHSKHPLTQWAARALENWEYLREYTACAHEEWRYRWNHGLDEYHGSWAGVRRLNDDRIAALDWTGNPGDPPQVVGDWRTDDYVDAYRLYYANEKRHLFEWAKNRRPPPWLDEYRRE</sequence>
<keyword evidence="2" id="KW-1185">Reference proteome</keyword>
<dbReference type="EMBL" id="BAABKX010000018">
    <property type="protein sequence ID" value="GAA5059204.1"/>
    <property type="molecule type" value="Genomic_DNA"/>
</dbReference>
<dbReference type="Proteomes" id="UP001501729">
    <property type="component" value="Unassembled WGS sequence"/>
</dbReference>
<organism evidence="1 2">
    <name type="scientific">Haladaptatus pallidirubidus</name>
    <dbReference type="NCBI Taxonomy" id="1008152"/>
    <lineage>
        <taxon>Archaea</taxon>
        <taxon>Methanobacteriati</taxon>
        <taxon>Methanobacteriota</taxon>
        <taxon>Stenosarchaea group</taxon>
        <taxon>Halobacteria</taxon>
        <taxon>Halobacteriales</taxon>
        <taxon>Haladaptataceae</taxon>
        <taxon>Haladaptatus</taxon>
    </lineage>
</organism>
<dbReference type="AlphaFoldDB" id="A0AAV3UN08"/>
<name>A0AAV3UN08_9EURY</name>
<dbReference type="RefSeq" id="WP_227773629.1">
    <property type="nucleotide sequence ID" value="NZ_BAABKX010000018.1"/>
</dbReference>
<dbReference type="GeneID" id="68613840"/>